<dbReference type="PANTHER" id="PTHR36927:SF3">
    <property type="entry name" value="GLUCANS BIOSYNTHESIS PROTEIN C"/>
    <property type="match status" value="1"/>
</dbReference>
<dbReference type="PANTHER" id="PTHR36927">
    <property type="entry name" value="BLR4337 PROTEIN"/>
    <property type="match status" value="1"/>
</dbReference>
<reference evidence="3" key="1">
    <citation type="journal article" date="2015" name="Proc. Natl. Acad. Sci. U.S.A.">
        <title>Networks of energetic and metabolic interactions define dynamics in microbial communities.</title>
        <authorList>
            <person name="Embree M."/>
            <person name="Liu J.K."/>
            <person name="Al-Bassam M.M."/>
            <person name="Zengler K."/>
        </authorList>
    </citation>
    <scope>NUCLEOTIDE SEQUENCE</scope>
</reference>
<feature type="transmembrane region" description="Helical" evidence="1">
    <location>
        <begin position="180"/>
        <end position="198"/>
    </location>
</feature>
<protein>
    <submittedName>
        <fullName evidence="3">Glucans biosynthesis protein c</fullName>
    </submittedName>
</protein>
<feature type="transmembrane region" description="Helical" evidence="1">
    <location>
        <begin position="79"/>
        <end position="96"/>
    </location>
</feature>
<dbReference type="AlphaFoldDB" id="A0A0W8FV44"/>
<gene>
    <name evidence="3" type="ORF">ASZ90_005403</name>
</gene>
<feature type="transmembrane region" description="Helical" evidence="1">
    <location>
        <begin position="335"/>
        <end position="357"/>
    </location>
</feature>
<dbReference type="GO" id="GO:0016747">
    <property type="term" value="F:acyltransferase activity, transferring groups other than amino-acyl groups"/>
    <property type="evidence" value="ECO:0007669"/>
    <property type="project" value="InterPro"/>
</dbReference>
<feature type="transmembrane region" description="Helical" evidence="1">
    <location>
        <begin position="270"/>
        <end position="291"/>
    </location>
</feature>
<organism evidence="3">
    <name type="scientific">hydrocarbon metagenome</name>
    <dbReference type="NCBI Taxonomy" id="938273"/>
    <lineage>
        <taxon>unclassified sequences</taxon>
        <taxon>metagenomes</taxon>
        <taxon>ecological metagenomes</taxon>
    </lineage>
</organism>
<feature type="domain" description="Acyltransferase 3" evidence="2">
    <location>
        <begin position="2"/>
        <end position="353"/>
    </location>
</feature>
<dbReference type="InterPro" id="IPR050623">
    <property type="entry name" value="Glucan_succinyl_AcylTrfase"/>
</dbReference>
<accession>A0A0W8FV44</accession>
<feature type="transmembrane region" description="Helical" evidence="1">
    <location>
        <begin position="204"/>
        <end position="225"/>
    </location>
</feature>
<feature type="transmembrane region" description="Helical" evidence="1">
    <location>
        <begin position="237"/>
        <end position="258"/>
    </location>
</feature>
<keyword evidence="1" id="KW-1133">Transmembrane helix</keyword>
<feature type="transmembrane region" description="Helical" evidence="1">
    <location>
        <begin position="50"/>
        <end position="67"/>
    </location>
</feature>
<dbReference type="EMBL" id="LNQE01000818">
    <property type="protein sequence ID" value="KUG24789.1"/>
    <property type="molecule type" value="Genomic_DNA"/>
</dbReference>
<proteinExistence type="predicted"/>
<keyword evidence="1" id="KW-0472">Membrane</keyword>
<feature type="transmembrane region" description="Helical" evidence="1">
    <location>
        <begin position="311"/>
        <end position="329"/>
    </location>
</feature>
<name>A0A0W8FV44_9ZZZZ</name>
<comment type="caution">
    <text evidence="3">The sequence shown here is derived from an EMBL/GenBank/DDBJ whole genome shotgun (WGS) entry which is preliminary data.</text>
</comment>
<feature type="transmembrane region" description="Helical" evidence="1">
    <location>
        <begin position="140"/>
        <end position="159"/>
    </location>
</feature>
<evidence type="ECO:0000256" key="1">
    <source>
        <dbReference type="SAM" id="Phobius"/>
    </source>
</evidence>
<keyword evidence="1" id="KW-0812">Transmembrane</keyword>
<evidence type="ECO:0000313" key="3">
    <source>
        <dbReference type="EMBL" id="KUG24789.1"/>
    </source>
</evidence>
<feature type="transmembrane region" description="Helical" evidence="1">
    <location>
        <begin position="7"/>
        <end position="24"/>
    </location>
</feature>
<evidence type="ECO:0000259" key="2">
    <source>
        <dbReference type="Pfam" id="PF01757"/>
    </source>
</evidence>
<dbReference type="InterPro" id="IPR002656">
    <property type="entry name" value="Acyl_transf_3_dom"/>
</dbReference>
<dbReference type="Pfam" id="PF01757">
    <property type="entry name" value="Acyl_transf_3"/>
    <property type="match status" value="1"/>
</dbReference>
<sequence>MYYIDWLRVIAFGLLFVFHSFRLFDTYPWHLKNTETSISINYIIEFMHSWRMYIIFLVSGSGTYFAMKSKRENFLNGRVKRLVIPYIFGVFILIPPQKFFEAIQQAGFEGNYFLFMTQLPNGLINENFGWNLIWTGYLGYHIWYLVYLFVQTILFLPLFKLILRYQNKVCEQSNKLFRSFYTFWYIIIPFVLLEFLLRPQFPQYLNWADFATFSLYFLFGFVLQINQKIILFIEKNAYKFLLIAITCWSLYLINKTFLDDISIPEYNINYFFSIILKNLNSISWVFAFIGLGKKFLDFNHCLLNDLNQGILPFYILHQTVIVILGYFVVQWDSSIWEKFLIIFATSFVVTIGLYQIIWRNNMMRFFFGMKRKGVNPVNTRVYQEIPNRNE</sequence>